<keyword evidence="2" id="KW-1185">Reference proteome</keyword>
<evidence type="ECO:0000313" key="1">
    <source>
        <dbReference type="EMBL" id="MEQ0561625.1"/>
    </source>
</evidence>
<proteinExistence type="predicted"/>
<dbReference type="InterPro" id="IPR021239">
    <property type="entry name" value="DUF2625"/>
</dbReference>
<dbReference type="Pfam" id="PF10946">
    <property type="entry name" value="DUF2625"/>
    <property type="match status" value="1"/>
</dbReference>
<dbReference type="Proteomes" id="UP001440984">
    <property type="component" value="Unassembled WGS sequence"/>
</dbReference>
<dbReference type="EMBL" id="JBDZYD010000007">
    <property type="protein sequence ID" value="MEQ0561625.1"/>
    <property type="molecule type" value="Genomic_DNA"/>
</dbReference>
<sequence length="206" mass="22263">MTTSAWDEISAVVAAAPYPVVALDPDSERAARCLRELGITTNSWLGAVVGHTGGLLVDHGWLRVLGSGTEALPDILDRAEPASGSLPVAYDVLGGVYIWAVNPAGRPTIHYFGPDLLEWQDLEQGYADWLHAVLAGSLGRFYENLRWPGWENEVSAVAADQGIHTFPPPWSQEGQDLSTVSRAVVALPELVSFHQDTARQLNGQEP</sequence>
<organism evidence="1 2">
    <name type="scientific">Amycolatopsis melonis</name>
    <dbReference type="NCBI Taxonomy" id="3156488"/>
    <lineage>
        <taxon>Bacteria</taxon>
        <taxon>Bacillati</taxon>
        <taxon>Actinomycetota</taxon>
        <taxon>Actinomycetes</taxon>
        <taxon>Pseudonocardiales</taxon>
        <taxon>Pseudonocardiaceae</taxon>
        <taxon>Amycolatopsis</taxon>
    </lineage>
</organism>
<dbReference type="RefSeq" id="WP_348952943.1">
    <property type="nucleotide sequence ID" value="NZ_JBDZYD010000007.1"/>
</dbReference>
<gene>
    <name evidence="1" type="ORF">ABJI51_21280</name>
</gene>
<comment type="caution">
    <text evidence="1">The sequence shown here is derived from an EMBL/GenBank/DDBJ whole genome shotgun (WGS) entry which is preliminary data.</text>
</comment>
<reference evidence="1 2" key="1">
    <citation type="submission" date="2024-05" db="EMBL/GenBank/DDBJ databases">
        <authorList>
            <person name="Zhao H."/>
            <person name="Xu Y."/>
            <person name="Lin S."/>
            <person name="Spain J.C."/>
            <person name="Zhou N.-Y."/>
        </authorList>
    </citation>
    <scope>NUCLEOTIDE SEQUENCE [LARGE SCALE GENOMIC DNA]</scope>
    <source>
        <strain evidence="1 2">NEAU-NG30</strain>
    </source>
</reference>
<evidence type="ECO:0000313" key="2">
    <source>
        <dbReference type="Proteomes" id="UP001440984"/>
    </source>
</evidence>
<accession>A0ABV0LH59</accession>
<name>A0ABV0LH59_9PSEU</name>
<protein>
    <submittedName>
        <fullName evidence="1">DUF2625 family protein</fullName>
    </submittedName>
</protein>